<feature type="region of interest" description="Disordered" evidence="1">
    <location>
        <begin position="184"/>
        <end position="203"/>
    </location>
</feature>
<accession>A0A9W8LA88</accession>
<sequence>MQQELARAREYRSARRPSLVASWSETSLENRGLNDSDDSEQTRRPPGDDQPILEEARVVREPPVHISVRSKVPDIPLPPPPVAKRVGVDYNLLNPVQGNFATLDSEFVMMHPHNRAKYSLDATTSTIVENQQLPPAVHKSGIHRSTNSLPVNVPFISAPPADALLTVEPSAPPIAGRVRTFNSAGHMRRPSSESGSRNIGQRVPPIHASASPPHDVRMAAIQDAHANLNRKMFSDKVLNFRDIGVSAIKAGIQLHQDKTKAESVGPMPGVVFRSAELGSACEHDVKMLFSKYGIRTIIDLRSELEARASDIMMRHYPASIQPTADQSMEKLMKLRAMQLQNTIVEVAAHGYESAARPWEKTGESRASWSHRNSLRYSKSIGDPRKDPLARALVHLYDKVPEDDAQETQTITLDEPYVPLFVPPAEAVSPSQQPTVPRKAPFSVSGSQADAHTGHISHGEDSQTLEMSDVEALALQHPGLAQSALDWGSETLQSLRSFWDQQWVGAAGSRSAIEVPPNMGSVAVEDSKKEQSASLVAVRPDPSNEAAADYVSTESSDTGVGFDSDSDSLFYRNSPHDANRVDAPYGLLPVAQAGHSSVVPYAHAISNAAAVGLSAKAGTSQSPTPELSRSRATTEPIFAWHSPMSARTKDNHDAADDDYDDEPLQRVALKHNPPQSERPGIGVSKITVQNKFTGQRGRYRCNIIGENYRKRCVWAHTPWSTRIKVIWRFAIFNKAEAIRTIGREVLTPRGLAGSYEDYVDYCKEEFAAVMRIFADPCAYPILFHCQHGKDRTGIVAMLLLGILGVDEEVIAADYAQSQDNLAPVRKRMELLDMGAVGLPPSFCDSPTFVMRNLLRHINYNYGSVRGYLRSAGLKEQEINTIAWCLRGNFYGVVHAKSRKAHAEARRLYLHPSAARSAVTVSPSARGPLPPSSLQISRRESADWS</sequence>
<dbReference type="Pfam" id="PF13350">
    <property type="entry name" value="Y_phosphatase3"/>
    <property type="match status" value="2"/>
</dbReference>
<comment type="caution">
    <text evidence="2">The sequence shown here is derived from an EMBL/GenBank/DDBJ whole genome shotgun (WGS) entry which is preliminary data.</text>
</comment>
<dbReference type="PROSITE" id="PS00383">
    <property type="entry name" value="TYR_PHOSPHATASE_1"/>
    <property type="match status" value="1"/>
</dbReference>
<evidence type="ECO:0000313" key="2">
    <source>
        <dbReference type="EMBL" id="KAJ2752894.1"/>
    </source>
</evidence>
<feature type="region of interest" description="Disordered" evidence="1">
    <location>
        <begin position="424"/>
        <end position="462"/>
    </location>
</feature>
<feature type="region of interest" description="Disordered" evidence="1">
    <location>
        <begin position="535"/>
        <end position="558"/>
    </location>
</feature>
<evidence type="ECO:0000313" key="3">
    <source>
        <dbReference type="Proteomes" id="UP001140011"/>
    </source>
</evidence>
<dbReference type="InterPro" id="IPR029021">
    <property type="entry name" value="Prot-tyrosine_phosphatase-like"/>
</dbReference>
<dbReference type="GO" id="GO:0004721">
    <property type="term" value="F:phosphoprotein phosphatase activity"/>
    <property type="evidence" value="ECO:0007669"/>
    <property type="project" value="InterPro"/>
</dbReference>
<name>A0A9W8LA88_9FUNG</name>
<organism evidence="2 3">
    <name type="scientific">Coemansia pectinata</name>
    <dbReference type="NCBI Taxonomy" id="1052879"/>
    <lineage>
        <taxon>Eukaryota</taxon>
        <taxon>Fungi</taxon>
        <taxon>Fungi incertae sedis</taxon>
        <taxon>Zoopagomycota</taxon>
        <taxon>Kickxellomycotina</taxon>
        <taxon>Kickxellomycetes</taxon>
        <taxon>Kickxellales</taxon>
        <taxon>Kickxellaceae</taxon>
        <taxon>Coemansia</taxon>
    </lineage>
</organism>
<gene>
    <name evidence="2" type="ORF">GGI19_003508</name>
</gene>
<dbReference type="PANTHER" id="PTHR31126">
    <property type="entry name" value="TYROSINE-PROTEIN PHOSPHATASE"/>
    <property type="match status" value="1"/>
</dbReference>
<feature type="region of interest" description="Disordered" evidence="1">
    <location>
        <begin position="918"/>
        <end position="943"/>
    </location>
</feature>
<dbReference type="OrthoDB" id="9988524at2759"/>
<feature type="compositionally biased region" description="Basic and acidic residues" evidence="1">
    <location>
        <begin position="1"/>
        <end position="13"/>
    </location>
</feature>
<evidence type="ECO:0008006" key="4">
    <source>
        <dbReference type="Google" id="ProtNLM"/>
    </source>
</evidence>
<dbReference type="InterPro" id="IPR016130">
    <property type="entry name" value="Tyr_Pase_AS"/>
</dbReference>
<dbReference type="InterPro" id="IPR026893">
    <property type="entry name" value="Tyr/Ser_Pase_IphP-type"/>
</dbReference>
<feature type="region of interest" description="Disordered" evidence="1">
    <location>
        <begin position="1"/>
        <end position="54"/>
    </location>
</feature>
<dbReference type="AlphaFoldDB" id="A0A9W8LA88"/>
<dbReference type="EMBL" id="JANBUH010000237">
    <property type="protein sequence ID" value="KAJ2752894.1"/>
    <property type="molecule type" value="Genomic_DNA"/>
</dbReference>
<dbReference type="PANTHER" id="PTHR31126:SF1">
    <property type="entry name" value="TYROSINE SPECIFIC PROTEIN PHOSPHATASES DOMAIN-CONTAINING PROTEIN"/>
    <property type="match status" value="1"/>
</dbReference>
<dbReference type="SUPFAM" id="SSF52799">
    <property type="entry name" value="(Phosphotyrosine protein) phosphatases II"/>
    <property type="match status" value="2"/>
</dbReference>
<dbReference type="Gene3D" id="3.90.190.10">
    <property type="entry name" value="Protein tyrosine phosphatase superfamily"/>
    <property type="match status" value="2"/>
</dbReference>
<proteinExistence type="predicted"/>
<keyword evidence="3" id="KW-1185">Reference proteome</keyword>
<protein>
    <recommendedName>
        <fullName evidence="4">Tyrosine specific protein phosphatases domain-containing protein</fullName>
    </recommendedName>
</protein>
<reference evidence="2" key="1">
    <citation type="submission" date="2022-07" db="EMBL/GenBank/DDBJ databases">
        <title>Phylogenomic reconstructions and comparative analyses of Kickxellomycotina fungi.</title>
        <authorList>
            <person name="Reynolds N.K."/>
            <person name="Stajich J.E."/>
            <person name="Barry K."/>
            <person name="Grigoriev I.V."/>
            <person name="Crous P."/>
            <person name="Smith M.E."/>
        </authorList>
    </citation>
    <scope>NUCLEOTIDE SEQUENCE</scope>
    <source>
        <strain evidence="2">BCRC 34297</strain>
    </source>
</reference>
<evidence type="ECO:0000256" key="1">
    <source>
        <dbReference type="SAM" id="MobiDB-lite"/>
    </source>
</evidence>
<dbReference type="Proteomes" id="UP001140011">
    <property type="component" value="Unassembled WGS sequence"/>
</dbReference>